<evidence type="ECO:0000313" key="2">
    <source>
        <dbReference type="Ensembl" id="ENSOKIP00005105812.1"/>
    </source>
</evidence>
<gene>
    <name evidence="2" type="primary">C10orf53</name>
    <name evidence="2" type="synonym">lg5h10orf53</name>
</gene>
<protein>
    <submittedName>
        <fullName evidence="2">Chromosome 10 open reading frame 53</fullName>
    </submittedName>
</protein>
<dbReference type="PANTHER" id="PTHR28448">
    <property type="entry name" value="UPF0728 PROTEIN C10ORF53"/>
    <property type="match status" value="1"/>
</dbReference>
<reference evidence="2" key="2">
    <citation type="submission" date="2025-09" db="UniProtKB">
        <authorList>
            <consortium name="Ensembl"/>
        </authorList>
    </citation>
    <scope>IDENTIFICATION</scope>
</reference>
<evidence type="ECO:0000313" key="3">
    <source>
        <dbReference type="Proteomes" id="UP000694557"/>
    </source>
</evidence>
<accession>A0A8C7L279</accession>
<name>A0A8C7L279_ONCKI</name>
<comment type="similarity">
    <text evidence="1">Belongs to the UPF0728 family.</text>
</comment>
<dbReference type="GeneTree" id="ENSGT00390000002871"/>
<dbReference type="Ensembl" id="ENSOKIT00005113431.1">
    <property type="protein sequence ID" value="ENSOKIP00005105812.1"/>
    <property type="gene ID" value="ENSOKIG00005046528.1"/>
</dbReference>
<sequence>MPQNAVVIVRYGPYKSCGIVDHRTFRLIGLQGRYNPWLHSNKCAYCSVIKCVLVLYKGAVSSLPLSFPDNVTYLCLLTFLAALKENGHQSVLEKMSDWNKVELVVNGECVYTCSIKQLEFGGDGKLDPLCKEAVTAVQNAY</sequence>
<keyword evidence="3" id="KW-1185">Reference proteome</keyword>
<dbReference type="AlphaFoldDB" id="A0A8C7L279"/>
<evidence type="ECO:0000256" key="1">
    <source>
        <dbReference type="ARBA" id="ARBA00009973"/>
    </source>
</evidence>
<dbReference type="InterPro" id="IPR027885">
    <property type="entry name" value="UPF0728"/>
</dbReference>
<reference evidence="2" key="1">
    <citation type="submission" date="2025-08" db="UniProtKB">
        <authorList>
            <consortium name="Ensembl"/>
        </authorList>
    </citation>
    <scope>IDENTIFICATION</scope>
</reference>
<organism evidence="2 3">
    <name type="scientific">Oncorhynchus kisutch</name>
    <name type="common">Coho salmon</name>
    <name type="synonym">Salmo kisutch</name>
    <dbReference type="NCBI Taxonomy" id="8019"/>
    <lineage>
        <taxon>Eukaryota</taxon>
        <taxon>Metazoa</taxon>
        <taxon>Chordata</taxon>
        <taxon>Craniata</taxon>
        <taxon>Vertebrata</taxon>
        <taxon>Euteleostomi</taxon>
        <taxon>Actinopterygii</taxon>
        <taxon>Neopterygii</taxon>
        <taxon>Teleostei</taxon>
        <taxon>Protacanthopterygii</taxon>
        <taxon>Salmoniformes</taxon>
        <taxon>Salmonidae</taxon>
        <taxon>Salmoninae</taxon>
        <taxon>Oncorhynchus</taxon>
    </lineage>
</organism>
<proteinExistence type="inferred from homology"/>
<dbReference type="Proteomes" id="UP000694557">
    <property type="component" value="Unassembled WGS sequence"/>
</dbReference>
<dbReference type="PANTHER" id="PTHR28448:SF1">
    <property type="entry name" value="UPF0728 PROTEIN C10ORF53"/>
    <property type="match status" value="1"/>
</dbReference>
<dbReference type="Pfam" id="PF15092">
    <property type="entry name" value="UPF0728"/>
    <property type="match status" value="2"/>
</dbReference>